<comment type="function">
    <text evidence="5">One of two assembly initiator proteins, it binds directly to the 5'-end of the 23S rRNA, where it nucleates assembly of the 50S subunit.</text>
</comment>
<dbReference type="SUPFAM" id="SSF50104">
    <property type="entry name" value="Translation proteins SH3-like domain"/>
    <property type="match status" value="1"/>
</dbReference>
<dbReference type="Gene3D" id="2.30.30.30">
    <property type="match status" value="1"/>
</dbReference>
<dbReference type="InterPro" id="IPR057264">
    <property type="entry name" value="Ribosomal_uL24_C"/>
</dbReference>
<feature type="domain" description="KOW" evidence="7">
    <location>
        <begin position="2"/>
        <end position="29"/>
    </location>
</feature>
<comment type="similarity">
    <text evidence="1 5 6">Belongs to the universal ribosomal protein uL24 family.</text>
</comment>
<comment type="subunit">
    <text evidence="5">Part of the 50S ribosomal subunit.</text>
</comment>
<evidence type="ECO:0000256" key="1">
    <source>
        <dbReference type="ARBA" id="ARBA00010618"/>
    </source>
</evidence>
<name>A0A1G2MEU0_9BACT</name>
<comment type="function">
    <text evidence="5">One of the proteins that surrounds the polypeptide exit tunnel on the outside of the subunit.</text>
</comment>
<dbReference type="GO" id="GO:0019843">
    <property type="term" value="F:rRNA binding"/>
    <property type="evidence" value="ECO:0007669"/>
    <property type="project" value="UniProtKB-UniRule"/>
</dbReference>
<comment type="caution">
    <text evidence="8">The sequence shown here is derived from an EMBL/GenBank/DDBJ whole genome shotgun (WGS) entry which is preliminary data.</text>
</comment>
<gene>
    <name evidence="5" type="primary">rplX</name>
    <name evidence="8" type="ORF">A2849_03810</name>
</gene>
<evidence type="ECO:0000256" key="3">
    <source>
        <dbReference type="ARBA" id="ARBA00023274"/>
    </source>
</evidence>
<dbReference type="GO" id="GO:0003735">
    <property type="term" value="F:structural constituent of ribosome"/>
    <property type="evidence" value="ECO:0007669"/>
    <property type="project" value="InterPro"/>
</dbReference>
<accession>A0A1G2MEU0</accession>
<dbReference type="GO" id="GO:0005840">
    <property type="term" value="C:ribosome"/>
    <property type="evidence" value="ECO:0007669"/>
    <property type="project" value="UniProtKB-KW"/>
</dbReference>
<evidence type="ECO:0000313" key="8">
    <source>
        <dbReference type="EMBL" id="OHA21522.1"/>
    </source>
</evidence>
<evidence type="ECO:0000256" key="5">
    <source>
        <dbReference type="HAMAP-Rule" id="MF_01326"/>
    </source>
</evidence>
<evidence type="ECO:0000259" key="7">
    <source>
        <dbReference type="SMART" id="SM00739"/>
    </source>
</evidence>
<reference evidence="8 9" key="1">
    <citation type="journal article" date="2016" name="Nat. Commun.">
        <title>Thousands of microbial genomes shed light on interconnected biogeochemical processes in an aquifer system.</title>
        <authorList>
            <person name="Anantharaman K."/>
            <person name="Brown C.T."/>
            <person name="Hug L.A."/>
            <person name="Sharon I."/>
            <person name="Castelle C.J."/>
            <person name="Probst A.J."/>
            <person name="Thomas B.C."/>
            <person name="Singh A."/>
            <person name="Wilkins M.J."/>
            <person name="Karaoz U."/>
            <person name="Brodie E.L."/>
            <person name="Williams K.H."/>
            <person name="Hubbard S.S."/>
            <person name="Banfield J.F."/>
        </authorList>
    </citation>
    <scope>NUCLEOTIDE SEQUENCE [LARGE SCALE GENOMIC DNA]</scope>
</reference>
<dbReference type="InterPro" id="IPR005824">
    <property type="entry name" value="KOW"/>
</dbReference>
<dbReference type="PROSITE" id="PS01108">
    <property type="entry name" value="RIBOSOMAL_L24"/>
    <property type="match status" value="1"/>
</dbReference>
<dbReference type="InterPro" id="IPR008991">
    <property type="entry name" value="Translation_prot_SH3-like_sf"/>
</dbReference>
<keyword evidence="5" id="KW-0694">RNA-binding</keyword>
<evidence type="ECO:0000256" key="4">
    <source>
        <dbReference type="ARBA" id="ARBA00035206"/>
    </source>
</evidence>
<dbReference type="AlphaFoldDB" id="A0A1G2MEU0"/>
<sequence>MNIHKGDNVIVISGSQKGKKGTISRVLAEKNLVIVEGVNLRKRHERPRKSGQKGQVVEKAMPLHRSNVAILESGKGVRTGAKRVGEKWIRVSRKTGKEI</sequence>
<dbReference type="InterPro" id="IPR003256">
    <property type="entry name" value="Ribosomal_uL24"/>
</dbReference>
<dbReference type="GO" id="GO:0006412">
    <property type="term" value="P:translation"/>
    <property type="evidence" value="ECO:0007669"/>
    <property type="project" value="UniProtKB-UniRule"/>
</dbReference>
<evidence type="ECO:0000256" key="6">
    <source>
        <dbReference type="RuleBase" id="RU003477"/>
    </source>
</evidence>
<proteinExistence type="inferred from homology"/>
<dbReference type="HAMAP" id="MF_01326_B">
    <property type="entry name" value="Ribosomal_uL24_B"/>
    <property type="match status" value="1"/>
</dbReference>
<dbReference type="EMBL" id="MHRI01000007">
    <property type="protein sequence ID" value="OHA21522.1"/>
    <property type="molecule type" value="Genomic_DNA"/>
</dbReference>
<keyword evidence="3 5" id="KW-0687">Ribonucleoprotein</keyword>
<dbReference type="CDD" id="cd06089">
    <property type="entry name" value="KOW_RPL26"/>
    <property type="match status" value="1"/>
</dbReference>
<keyword evidence="2 5" id="KW-0689">Ribosomal protein</keyword>
<dbReference type="NCBIfam" id="TIGR01079">
    <property type="entry name" value="rplX_bact"/>
    <property type="match status" value="1"/>
</dbReference>
<dbReference type="Pfam" id="PF17136">
    <property type="entry name" value="ribosomal_L24"/>
    <property type="match status" value="1"/>
</dbReference>
<dbReference type="Pfam" id="PF00467">
    <property type="entry name" value="KOW"/>
    <property type="match status" value="1"/>
</dbReference>
<dbReference type="SMART" id="SM00739">
    <property type="entry name" value="KOW"/>
    <property type="match status" value="1"/>
</dbReference>
<keyword evidence="5" id="KW-0699">rRNA-binding</keyword>
<dbReference type="Proteomes" id="UP000178121">
    <property type="component" value="Unassembled WGS sequence"/>
</dbReference>
<dbReference type="PANTHER" id="PTHR12903">
    <property type="entry name" value="MITOCHONDRIAL RIBOSOMAL PROTEIN L24"/>
    <property type="match status" value="1"/>
</dbReference>
<protein>
    <recommendedName>
        <fullName evidence="4 5">Large ribosomal subunit protein uL24</fullName>
    </recommendedName>
</protein>
<dbReference type="InterPro" id="IPR041988">
    <property type="entry name" value="Ribosomal_uL24_KOW"/>
</dbReference>
<dbReference type="GO" id="GO:1990904">
    <property type="term" value="C:ribonucleoprotein complex"/>
    <property type="evidence" value="ECO:0007669"/>
    <property type="project" value="UniProtKB-KW"/>
</dbReference>
<evidence type="ECO:0000256" key="2">
    <source>
        <dbReference type="ARBA" id="ARBA00022980"/>
    </source>
</evidence>
<evidence type="ECO:0000313" key="9">
    <source>
        <dbReference type="Proteomes" id="UP000178121"/>
    </source>
</evidence>
<dbReference type="InterPro" id="IPR005825">
    <property type="entry name" value="Ribosomal_uL24_CS"/>
</dbReference>
<organism evidence="8 9">
    <name type="scientific">Candidatus Taylorbacteria bacterium RIFCSPHIGHO2_01_FULL_51_15</name>
    <dbReference type="NCBI Taxonomy" id="1802304"/>
    <lineage>
        <taxon>Bacteria</taxon>
        <taxon>Candidatus Tayloriibacteriota</taxon>
    </lineage>
</organism>
<dbReference type="InterPro" id="IPR014722">
    <property type="entry name" value="Rib_uL2_dom2"/>
</dbReference>